<dbReference type="InterPro" id="IPR000286">
    <property type="entry name" value="HDACs"/>
</dbReference>
<dbReference type="KEGG" id="sgn:SGRA_1068"/>
<reference evidence="4 5" key="1">
    <citation type="journal article" date="2012" name="Stand. Genomic Sci.">
        <title>Complete genome sequencing and analysis of Saprospira grandis str. Lewin, a predatory marine bacterium.</title>
        <authorList>
            <person name="Saw J.H."/>
            <person name="Yuryev A."/>
            <person name="Kanbe M."/>
            <person name="Hou S."/>
            <person name="Young A.G."/>
            <person name="Aizawa S."/>
            <person name="Alam M."/>
        </authorList>
    </citation>
    <scope>NUCLEOTIDE SEQUENCE [LARGE SCALE GENOMIC DNA]</scope>
    <source>
        <strain evidence="4 5">Lewin</strain>
    </source>
</reference>
<dbReference type="STRING" id="984262.SGRA_1068"/>
<dbReference type="SUPFAM" id="SSF52768">
    <property type="entry name" value="Arginase/deacetylase"/>
    <property type="match status" value="1"/>
</dbReference>
<feature type="domain" description="Histone deacetylase" evidence="3">
    <location>
        <begin position="20"/>
        <end position="288"/>
    </location>
</feature>
<accession>H6L3F6</accession>
<dbReference type="eggNOG" id="COG0123">
    <property type="taxonomic scope" value="Bacteria"/>
</dbReference>
<sequence length="300" mass="33518">MLKVAFSPIYRYELPQGHRFPMIKYDLLAQQLIYEGCLEEENFFHPQPIAEEWILRTHSKDYWDSLKKQTISAKAARKIGFPMSEKLVQRSKVIAQGTIDCCLAAQEYGVSLNIAGGTHHAYASHGEGFCLLNDFAIAANYLLDQGLAQQILIVDLDVHQGNGSAKIFENEPRVFTFSMHAAANYPFRKERSDLDIALPDLMDDGPYLQVLADYLPALLESLRPDIVLYLSGVDVLASDKLGRLGLSLNACAQRDQFVFSCCQKAGVPVAVSMGGGYSPQLRYIIEAHANTYRMAQKIYS</sequence>
<proteinExistence type="inferred from homology"/>
<dbReference type="AlphaFoldDB" id="H6L3F6"/>
<evidence type="ECO:0000313" key="5">
    <source>
        <dbReference type="Proteomes" id="UP000007519"/>
    </source>
</evidence>
<dbReference type="Proteomes" id="UP000007519">
    <property type="component" value="Chromosome"/>
</dbReference>
<dbReference type="RefSeq" id="WP_015691452.1">
    <property type="nucleotide sequence ID" value="NC_016940.1"/>
</dbReference>
<keyword evidence="5" id="KW-1185">Reference proteome</keyword>
<keyword evidence="2" id="KW-0378">Hydrolase</keyword>
<organism evidence="4 5">
    <name type="scientific">Saprospira grandis (strain Lewin)</name>
    <dbReference type="NCBI Taxonomy" id="984262"/>
    <lineage>
        <taxon>Bacteria</taxon>
        <taxon>Pseudomonadati</taxon>
        <taxon>Bacteroidota</taxon>
        <taxon>Saprospiria</taxon>
        <taxon>Saprospirales</taxon>
        <taxon>Saprospiraceae</taxon>
        <taxon>Saprospira</taxon>
    </lineage>
</organism>
<dbReference type="InterPro" id="IPR044150">
    <property type="entry name" value="HDAC_classIV"/>
</dbReference>
<dbReference type="InterPro" id="IPR023801">
    <property type="entry name" value="His_deacetylse_dom"/>
</dbReference>
<evidence type="ECO:0000256" key="1">
    <source>
        <dbReference type="ARBA" id="ARBA00005947"/>
    </source>
</evidence>
<dbReference type="OrthoDB" id="9808367at2"/>
<dbReference type="PANTHER" id="PTHR10625:SF19">
    <property type="entry name" value="HISTONE DEACETYLASE 12"/>
    <property type="match status" value="1"/>
</dbReference>
<dbReference type="PANTHER" id="PTHR10625">
    <property type="entry name" value="HISTONE DEACETYLASE HDAC1-RELATED"/>
    <property type="match status" value="1"/>
</dbReference>
<dbReference type="GO" id="GO:0040029">
    <property type="term" value="P:epigenetic regulation of gene expression"/>
    <property type="evidence" value="ECO:0007669"/>
    <property type="project" value="TreeGrafter"/>
</dbReference>
<dbReference type="CDD" id="cd09993">
    <property type="entry name" value="HDAC_classIV"/>
    <property type="match status" value="1"/>
</dbReference>
<dbReference type="InterPro" id="IPR023696">
    <property type="entry name" value="Ureohydrolase_dom_sf"/>
</dbReference>
<dbReference type="Pfam" id="PF00850">
    <property type="entry name" value="Hist_deacetyl"/>
    <property type="match status" value="1"/>
</dbReference>
<dbReference type="Gene3D" id="3.40.800.20">
    <property type="entry name" value="Histone deacetylase domain"/>
    <property type="match status" value="1"/>
</dbReference>
<dbReference type="GO" id="GO:0016787">
    <property type="term" value="F:hydrolase activity"/>
    <property type="evidence" value="ECO:0007669"/>
    <property type="project" value="UniProtKB-KW"/>
</dbReference>
<evidence type="ECO:0000313" key="4">
    <source>
        <dbReference type="EMBL" id="AFC23803.1"/>
    </source>
</evidence>
<name>H6L3F6_SAPGL</name>
<gene>
    <name evidence="4" type="ordered locus">SGRA_1068</name>
</gene>
<dbReference type="GO" id="GO:0004407">
    <property type="term" value="F:histone deacetylase activity"/>
    <property type="evidence" value="ECO:0007669"/>
    <property type="project" value="InterPro"/>
</dbReference>
<evidence type="ECO:0000256" key="2">
    <source>
        <dbReference type="ARBA" id="ARBA00022801"/>
    </source>
</evidence>
<dbReference type="EMBL" id="CP002831">
    <property type="protein sequence ID" value="AFC23803.1"/>
    <property type="molecule type" value="Genomic_DNA"/>
</dbReference>
<protein>
    <submittedName>
        <fullName evidence="4">Histone deacetylase</fullName>
    </submittedName>
</protein>
<dbReference type="HOGENOM" id="CLU_007727_1_0_10"/>
<dbReference type="InterPro" id="IPR037138">
    <property type="entry name" value="His_deacetylse_dom_sf"/>
</dbReference>
<evidence type="ECO:0000259" key="3">
    <source>
        <dbReference type="Pfam" id="PF00850"/>
    </source>
</evidence>
<comment type="similarity">
    <text evidence="1">Belongs to the histone deacetylase family.</text>
</comment>
<dbReference type="PRINTS" id="PR01270">
    <property type="entry name" value="HDASUPER"/>
</dbReference>